<proteinExistence type="inferred from homology"/>
<reference evidence="2 3" key="1">
    <citation type="journal article" date="2018" name="Syst. Appl. Microbiol.">
        <title>Abditibacterium utsteinense sp. nov., the first cultivated member of candidate phylum FBP, isolated from ice-free Antarctic soil samples.</title>
        <authorList>
            <person name="Tahon G."/>
            <person name="Tytgat B."/>
            <person name="Lebbe L."/>
            <person name="Carlier A."/>
            <person name="Willems A."/>
        </authorList>
    </citation>
    <scope>NUCLEOTIDE SEQUENCE [LARGE SCALE GENOMIC DNA]</scope>
    <source>
        <strain evidence="2 3">LMG 29911</strain>
    </source>
</reference>
<dbReference type="InParanoid" id="A0A2S8SQV7"/>
<evidence type="ECO:0000313" key="3">
    <source>
        <dbReference type="Proteomes" id="UP000237684"/>
    </source>
</evidence>
<dbReference type="InterPro" id="IPR002737">
    <property type="entry name" value="MEMO1_fam"/>
</dbReference>
<dbReference type="Proteomes" id="UP000237684">
    <property type="component" value="Unassembled WGS sequence"/>
</dbReference>
<dbReference type="PANTHER" id="PTHR11060:SF0">
    <property type="entry name" value="PROTEIN MEMO1"/>
    <property type="match status" value="1"/>
</dbReference>
<dbReference type="AlphaFoldDB" id="A0A2S8SQV7"/>
<dbReference type="Pfam" id="PF01875">
    <property type="entry name" value="Memo"/>
    <property type="match status" value="1"/>
</dbReference>
<organism evidence="2 3">
    <name type="scientific">Abditibacterium utsteinense</name>
    <dbReference type="NCBI Taxonomy" id="1960156"/>
    <lineage>
        <taxon>Bacteria</taxon>
        <taxon>Pseudomonadati</taxon>
        <taxon>Abditibacteriota</taxon>
        <taxon>Abditibacteriia</taxon>
        <taxon>Abditibacteriales</taxon>
        <taxon>Abditibacteriaceae</taxon>
        <taxon>Abditibacterium</taxon>
    </lineage>
</organism>
<dbReference type="EMBL" id="NIGF01000015">
    <property type="protein sequence ID" value="PQV63168.1"/>
    <property type="molecule type" value="Genomic_DNA"/>
</dbReference>
<gene>
    <name evidence="2" type="ORF">B1R32_11576</name>
</gene>
<sequence length="437" mass="48837">MKRILCWFAAEFQVVNPMNFSHPRLRVLQISPVSEEGEEWFHFHDRSGIAPDVRVPREFGPILSLCDGSRDTSEILRLIQNQQPDVSSEWLENLLSDLDELFLLDSPRFGAREIEIDAQFSSQSVRPSALAGRSYPENPAQLRQLLEQKLKLGKQRLPTPIYDAQQVRGIVTPHIDFTRGGHVEAASYEPLVQNVRATGKPFDTLVILGIAHNGISYPFCGTAQDFETPLGTAKCDFDFLSDLKEIVGPQLMREQIAHQNEHSVEFSAVFTQFFEELRASKIVPILCGGFWQSLQSGESPQSAQPEVENFIAALREVTKNHEDRGKKIGFIASVDGAHVGSQFGDETPITPRILQKISDEDAAWISAIESGDKAKFHAHFTKNENAFNVDAHPALYTLMAAFPTLRGQKLDYDQAFNANANIVVSFASLALFERNGE</sequence>
<evidence type="ECO:0008006" key="4">
    <source>
        <dbReference type="Google" id="ProtNLM"/>
    </source>
</evidence>
<comment type="similarity">
    <text evidence="1">Belongs to the MEMO1 family.</text>
</comment>
<evidence type="ECO:0000256" key="1">
    <source>
        <dbReference type="ARBA" id="ARBA00006315"/>
    </source>
</evidence>
<name>A0A2S8SQV7_9BACT</name>
<dbReference type="CDD" id="cd07361">
    <property type="entry name" value="MEMO_like"/>
    <property type="match status" value="1"/>
</dbReference>
<dbReference type="PANTHER" id="PTHR11060">
    <property type="entry name" value="PROTEIN MEMO1"/>
    <property type="match status" value="1"/>
</dbReference>
<keyword evidence="3" id="KW-1185">Reference proteome</keyword>
<dbReference type="Gene3D" id="3.40.830.10">
    <property type="entry name" value="LigB-like"/>
    <property type="match status" value="1"/>
</dbReference>
<dbReference type="NCBIfam" id="TIGR04336">
    <property type="entry name" value="AmmeMemoSam_B"/>
    <property type="match status" value="1"/>
</dbReference>
<protein>
    <recommendedName>
        <fullName evidence="4">AmmeMemoRadiSam system protein B</fullName>
    </recommendedName>
</protein>
<evidence type="ECO:0000313" key="2">
    <source>
        <dbReference type="EMBL" id="PQV63168.1"/>
    </source>
</evidence>
<accession>A0A2S8SQV7</accession>
<comment type="caution">
    <text evidence="2">The sequence shown here is derived from an EMBL/GenBank/DDBJ whole genome shotgun (WGS) entry which is preliminary data.</text>
</comment>